<keyword evidence="7" id="KW-0032">Aminotransferase</keyword>
<keyword evidence="3" id="KW-0210">Decarboxylase</keyword>
<dbReference type="EMBL" id="BAABAT010000013">
    <property type="protein sequence ID" value="GAA4252213.1"/>
    <property type="molecule type" value="Genomic_DNA"/>
</dbReference>
<organism evidence="7 8">
    <name type="scientific">Dactylosporangium darangshiense</name>
    <dbReference type="NCBI Taxonomy" id="579108"/>
    <lineage>
        <taxon>Bacteria</taxon>
        <taxon>Bacillati</taxon>
        <taxon>Actinomycetota</taxon>
        <taxon>Actinomycetes</taxon>
        <taxon>Micromonosporales</taxon>
        <taxon>Micromonosporaceae</taxon>
        <taxon>Dactylosporangium</taxon>
    </lineage>
</organism>
<dbReference type="GO" id="GO:0008483">
    <property type="term" value="F:transaminase activity"/>
    <property type="evidence" value="ECO:0007669"/>
    <property type="project" value="UniProtKB-KW"/>
</dbReference>
<proteinExistence type="inferred from homology"/>
<evidence type="ECO:0000256" key="6">
    <source>
        <dbReference type="RuleBase" id="RU000382"/>
    </source>
</evidence>
<dbReference type="SUPFAM" id="SSF53383">
    <property type="entry name" value="PLP-dependent transferases"/>
    <property type="match status" value="1"/>
</dbReference>
<dbReference type="Gene3D" id="3.40.640.10">
    <property type="entry name" value="Type I PLP-dependent aspartate aminotransferase-like (Major domain)"/>
    <property type="match status" value="1"/>
</dbReference>
<comment type="caution">
    <text evidence="7">The sequence shown here is derived from an EMBL/GenBank/DDBJ whole genome shotgun (WGS) entry which is preliminary data.</text>
</comment>
<sequence>MTASFEWGADEFRAVGHQVVEMAARHLASLPDRPAFSPMPDDVVRLFESEGLPMSGAGVDAVLDDFAALVEPWPFGNGHPRFYAWVNPPPHPLGVLAELLAATMNPSVAGGNHAAVHVERQVVRWFTALAGLPSDAGGLLVSGGSTATLTGFAAARHRAAARAGIDVRRDGVQGRRFVLYQGAEGHGSARKAAELLGIGSANIRIVESDPQGRLRADTLDELIAADVRDGCVPVAVLASAGTVNTGAIDDLPAIADVCGRHGVWLHVDAAYGGPAVLLLDRYAQTREGLRRADSIALDPHKWLYVPVDAGLVLLRDPAVARDAFSLVPDYLRTDGDGPVWFSEYGFEQTRPFRALKVWMLLKHLGVDGYRSLIEHDLAVADRLAAQVEAADDLELLGRGLSVVCFRARPAGVEDLDALNRRVLSALQLGGEAFLSGTTVDGVFALRACVVNPRSTPADADAVVAAVRALSTLPQ</sequence>
<dbReference type="PRINTS" id="PR00800">
    <property type="entry name" value="YHDCRBOXLASE"/>
</dbReference>
<evidence type="ECO:0000313" key="8">
    <source>
        <dbReference type="Proteomes" id="UP001500620"/>
    </source>
</evidence>
<dbReference type="InterPro" id="IPR021115">
    <property type="entry name" value="Pyridoxal-P_BS"/>
</dbReference>
<evidence type="ECO:0000313" key="7">
    <source>
        <dbReference type="EMBL" id="GAA4252213.1"/>
    </source>
</evidence>
<evidence type="ECO:0000256" key="2">
    <source>
        <dbReference type="ARBA" id="ARBA00009533"/>
    </source>
</evidence>
<dbReference type="InterPro" id="IPR015422">
    <property type="entry name" value="PyrdxlP-dep_Trfase_small"/>
</dbReference>
<dbReference type="Gene3D" id="1.20.1340.10">
    <property type="entry name" value="dopa decarboxylase, N-terminal domain"/>
    <property type="match status" value="1"/>
</dbReference>
<comment type="cofactor">
    <cofactor evidence="1 6">
        <name>pyridoxal 5'-phosphate</name>
        <dbReference type="ChEBI" id="CHEBI:597326"/>
    </cofactor>
</comment>
<dbReference type="Pfam" id="PF00282">
    <property type="entry name" value="Pyridoxal_deC"/>
    <property type="match status" value="1"/>
</dbReference>
<dbReference type="PANTHER" id="PTHR11999:SF70">
    <property type="entry name" value="MIP05841P"/>
    <property type="match status" value="1"/>
</dbReference>
<evidence type="ECO:0000256" key="3">
    <source>
        <dbReference type="ARBA" id="ARBA00022793"/>
    </source>
</evidence>
<evidence type="ECO:0000256" key="4">
    <source>
        <dbReference type="ARBA" id="ARBA00022898"/>
    </source>
</evidence>
<name>A0ABP8DBS4_9ACTN</name>
<dbReference type="InterPro" id="IPR010977">
    <property type="entry name" value="Aromatic_deC"/>
</dbReference>
<keyword evidence="7" id="KW-0808">Transferase</keyword>
<evidence type="ECO:0000256" key="1">
    <source>
        <dbReference type="ARBA" id="ARBA00001933"/>
    </source>
</evidence>
<dbReference type="InterPro" id="IPR002129">
    <property type="entry name" value="PyrdxlP-dep_de-COase"/>
</dbReference>
<keyword evidence="4 6" id="KW-0663">Pyridoxal phosphate</keyword>
<protein>
    <submittedName>
        <fullName evidence="7">Aspartate aminotransferase family protein</fullName>
    </submittedName>
</protein>
<accession>A0ABP8DBS4</accession>
<dbReference type="InterPro" id="IPR015421">
    <property type="entry name" value="PyrdxlP-dep_Trfase_major"/>
</dbReference>
<dbReference type="Gene3D" id="3.90.1150.10">
    <property type="entry name" value="Aspartate Aminotransferase, domain 1"/>
    <property type="match status" value="1"/>
</dbReference>
<comment type="similarity">
    <text evidence="2 6">Belongs to the group II decarboxylase family.</text>
</comment>
<keyword evidence="8" id="KW-1185">Reference proteome</keyword>
<gene>
    <name evidence="7" type="ORF">GCM10022255_047790</name>
</gene>
<reference evidence="8" key="1">
    <citation type="journal article" date="2019" name="Int. J. Syst. Evol. Microbiol.">
        <title>The Global Catalogue of Microorganisms (GCM) 10K type strain sequencing project: providing services to taxonomists for standard genome sequencing and annotation.</title>
        <authorList>
            <consortium name="The Broad Institute Genomics Platform"/>
            <consortium name="The Broad Institute Genome Sequencing Center for Infectious Disease"/>
            <person name="Wu L."/>
            <person name="Ma J."/>
        </authorList>
    </citation>
    <scope>NUCLEOTIDE SEQUENCE [LARGE SCALE GENOMIC DNA]</scope>
    <source>
        <strain evidence="8">JCM 17441</strain>
    </source>
</reference>
<dbReference type="PROSITE" id="PS00392">
    <property type="entry name" value="DDC_GAD_HDC_YDC"/>
    <property type="match status" value="1"/>
</dbReference>
<dbReference type="Proteomes" id="UP001500620">
    <property type="component" value="Unassembled WGS sequence"/>
</dbReference>
<dbReference type="PANTHER" id="PTHR11999">
    <property type="entry name" value="GROUP II PYRIDOXAL-5-PHOSPHATE DECARBOXYLASE"/>
    <property type="match status" value="1"/>
</dbReference>
<evidence type="ECO:0000256" key="5">
    <source>
        <dbReference type="ARBA" id="ARBA00023239"/>
    </source>
</evidence>
<dbReference type="RefSeq" id="WP_345129362.1">
    <property type="nucleotide sequence ID" value="NZ_BAABAT010000013.1"/>
</dbReference>
<keyword evidence="5 6" id="KW-0456">Lyase</keyword>
<dbReference type="InterPro" id="IPR015424">
    <property type="entry name" value="PyrdxlP-dep_Trfase"/>
</dbReference>